<dbReference type="EMBL" id="JBHSEF010000009">
    <property type="protein sequence ID" value="MFC4354135.1"/>
    <property type="molecule type" value="Genomic_DNA"/>
</dbReference>
<name>A0ABV8UT85_9BACL</name>
<feature type="domain" description="NERD" evidence="1">
    <location>
        <begin position="48"/>
        <end position="91"/>
    </location>
</feature>
<evidence type="ECO:0000313" key="3">
    <source>
        <dbReference type="Proteomes" id="UP001595733"/>
    </source>
</evidence>
<comment type="caution">
    <text evidence="2">The sequence shown here is derived from an EMBL/GenBank/DDBJ whole genome shotgun (WGS) entry which is preliminary data.</text>
</comment>
<proteinExistence type="predicted"/>
<accession>A0ABV8UT85</accession>
<evidence type="ECO:0000313" key="2">
    <source>
        <dbReference type="EMBL" id="MFC4354135.1"/>
    </source>
</evidence>
<dbReference type="PROSITE" id="PS50965">
    <property type="entry name" value="NERD"/>
    <property type="match status" value="1"/>
</dbReference>
<keyword evidence="3" id="KW-1185">Reference proteome</keyword>
<dbReference type="RefSeq" id="WP_378140225.1">
    <property type="nucleotide sequence ID" value="NZ_JBHSEF010000009.1"/>
</dbReference>
<protein>
    <recommendedName>
        <fullName evidence="1">NERD domain-containing protein</fullName>
    </recommendedName>
</protein>
<gene>
    <name evidence="2" type="ORF">ACFO0S_03500</name>
</gene>
<reference evidence="3" key="1">
    <citation type="journal article" date="2019" name="Int. J. Syst. Evol. Microbiol.">
        <title>The Global Catalogue of Microorganisms (GCM) 10K type strain sequencing project: providing services to taxonomists for standard genome sequencing and annotation.</title>
        <authorList>
            <consortium name="The Broad Institute Genomics Platform"/>
            <consortium name="The Broad Institute Genome Sequencing Center for Infectious Disease"/>
            <person name="Wu L."/>
            <person name="Ma J."/>
        </authorList>
    </citation>
    <scope>NUCLEOTIDE SEQUENCE [LARGE SCALE GENOMIC DNA]</scope>
    <source>
        <strain evidence="3">CCUG 50353</strain>
    </source>
</reference>
<dbReference type="InterPro" id="IPR011528">
    <property type="entry name" value="NERD"/>
</dbReference>
<dbReference type="Proteomes" id="UP001595733">
    <property type="component" value="Unassembled WGS sequence"/>
</dbReference>
<sequence>MENHQNAKKIERKKTHYLIGLKELSMRIPVTNQKERSYFPRLHAAAQAGYNGEMKIDHILERVPLPKLHSIFTDFQTQSKFGSFYQMDTLV</sequence>
<organism evidence="2 3">
    <name type="scientific">Chryseomicrobium palamuruense</name>
    <dbReference type="NCBI Taxonomy" id="682973"/>
    <lineage>
        <taxon>Bacteria</taxon>
        <taxon>Bacillati</taxon>
        <taxon>Bacillota</taxon>
        <taxon>Bacilli</taxon>
        <taxon>Bacillales</taxon>
        <taxon>Caryophanaceae</taxon>
        <taxon>Chryseomicrobium</taxon>
    </lineage>
</organism>
<evidence type="ECO:0000259" key="1">
    <source>
        <dbReference type="PROSITE" id="PS50965"/>
    </source>
</evidence>